<dbReference type="GO" id="GO:0016491">
    <property type="term" value="F:oxidoreductase activity"/>
    <property type="evidence" value="ECO:0007669"/>
    <property type="project" value="UniProtKB-KW"/>
</dbReference>
<comment type="similarity">
    <text evidence="1">Belongs to the short-chain dehydrogenases/reductases (SDR) family.</text>
</comment>
<dbReference type="CDD" id="cd05233">
    <property type="entry name" value="SDR_c"/>
    <property type="match status" value="1"/>
</dbReference>
<dbReference type="Pfam" id="PF00106">
    <property type="entry name" value="adh_short"/>
    <property type="match status" value="1"/>
</dbReference>
<dbReference type="EMBL" id="UINC01001419">
    <property type="protein sequence ID" value="SUZ80241.1"/>
    <property type="molecule type" value="Genomic_DNA"/>
</dbReference>
<dbReference type="PANTHER" id="PTHR43391:SF12">
    <property type="entry name" value="OXIDOREDUCTASE EPHD-RELATED"/>
    <property type="match status" value="1"/>
</dbReference>
<organism evidence="3">
    <name type="scientific">marine metagenome</name>
    <dbReference type="NCBI Taxonomy" id="408172"/>
    <lineage>
        <taxon>unclassified sequences</taxon>
        <taxon>metagenomes</taxon>
        <taxon>ecological metagenomes</taxon>
    </lineage>
</organism>
<evidence type="ECO:0000256" key="1">
    <source>
        <dbReference type="ARBA" id="ARBA00006484"/>
    </source>
</evidence>
<dbReference type="InterPro" id="IPR002347">
    <property type="entry name" value="SDR_fam"/>
</dbReference>
<protein>
    <recommendedName>
        <fullName evidence="4">SDR family NAD(P)-dependent oxidoreductase</fullName>
    </recommendedName>
</protein>
<dbReference type="InterPro" id="IPR036291">
    <property type="entry name" value="NAD(P)-bd_dom_sf"/>
</dbReference>
<evidence type="ECO:0000256" key="2">
    <source>
        <dbReference type="ARBA" id="ARBA00023002"/>
    </source>
</evidence>
<name>A0A381QLN4_9ZZZZ</name>
<dbReference type="SUPFAM" id="SSF51735">
    <property type="entry name" value="NAD(P)-binding Rossmann-fold domains"/>
    <property type="match status" value="1"/>
</dbReference>
<proteinExistence type="inferred from homology"/>
<gene>
    <name evidence="3" type="ORF">METZ01_LOCUS33095</name>
</gene>
<dbReference type="AlphaFoldDB" id="A0A381QLN4"/>
<evidence type="ECO:0000313" key="3">
    <source>
        <dbReference type="EMBL" id="SUZ80241.1"/>
    </source>
</evidence>
<dbReference type="Gene3D" id="3.40.50.720">
    <property type="entry name" value="NAD(P)-binding Rossmann-like Domain"/>
    <property type="match status" value="1"/>
</dbReference>
<dbReference type="PRINTS" id="PR00081">
    <property type="entry name" value="GDHRDH"/>
</dbReference>
<accession>A0A381QLN4</accession>
<dbReference type="PANTHER" id="PTHR43391">
    <property type="entry name" value="RETINOL DEHYDROGENASE-RELATED"/>
    <property type="match status" value="1"/>
</dbReference>
<sequence length="289" mass="30303">MQELNGQVAVITGGASGIGLALAYRFAEAGMAVAVGDVEELALDAAVEELRGSGANVYGARLDVSDVESMGRFAAGAADALGPPHVVCLNAGVASSRPIVDHTLDDWQWVLGVNLWGIVHGLDAFLGGLIDRDAGHVVVTASVAGHTSHPGIGPYNASKHAAVTIAETLYNELAALGSRVGVSALCPGFVNTGIFASGRNRPEHLVNRLAEPPSDEDLARERAVQEWMAANARDPSEVAALVFSAVMDGTFWVFTDDDHRDAISRRHTEILTGRNPSQYESIGQTALES</sequence>
<evidence type="ECO:0008006" key="4">
    <source>
        <dbReference type="Google" id="ProtNLM"/>
    </source>
</evidence>
<reference evidence="3" key="1">
    <citation type="submission" date="2018-05" db="EMBL/GenBank/DDBJ databases">
        <authorList>
            <person name="Lanie J.A."/>
            <person name="Ng W.-L."/>
            <person name="Kazmierczak K.M."/>
            <person name="Andrzejewski T.M."/>
            <person name="Davidsen T.M."/>
            <person name="Wayne K.J."/>
            <person name="Tettelin H."/>
            <person name="Glass J.I."/>
            <person name="Rusch D."/>
            <person name="Podicherti R."/>
            <person name="Tsui H.-C.T."/>
            <person name="Winkler M.E."/>
        </authorList>
    </citation>
    <scope>NUCLEOTIDE SEQUENCE</scope>
</reference>
<keyword evidence="2" id="KW-0560">Oxidoreductase</keyword>